<dbReference type="AlphaFoldDB" id="A0A2X3EJ77"/>
<evidence type="ECO:0000256" key="1">
    <source>
        <dbReference type="SAM" id="Coils"/>
    </source>
</evidence>
<organism evidence="2 3">
    <name type="scientific">Helicobacter fennelliae</name>
    <dbReference type="NCBI Taxonomy" id="215"/>
    <lineage>
        <taxon>Bacteria</taxon>
        <taxon>Pseudomonadati</taxon>
        <taxon>Campylobacterota</taxon>
        <taxon>Epsilonproteobacteria</taxon>
        <taxon>Campylobacterales</taxon>
        <taxon>Helicobacteraceae</taxon>
        <taxon>Helicobacter</taxon>
    </lineage>
</organism>
<evidence type="ECO:0008006" key="4">
    <source>
        <dbReference type="Google" id="ProtNLM"/>
    </source>
</evidence>
<keyword evidence="1" id="KW-0175">Coiled coil</keyword>
<dbReference type="Proteomes" id="UP000250166">
    <property type="component" value="Unassembled WGS sequence"/>
</dbReference>
<sequence length="278" mass="32619">MDIGNSKVLTRKTSSVNMQTGEVIEREESVLLRTKKRERFMLLYVENFNAIVNLTKKSQEILAQILAKKVTYGTNEVVLDSVFRAELTEKIKSSRQVVTNCIAELVDKKILKREKRAGGYIFFLNSYLFGQGDWNTINNQRQQFTIDYDFVNYTAEKEIKTITAYEGLPDKEDIQIIKRERYRDEQGVERHDVLIDTKENTTIEAEIEDIEIEEPQKQIELSVNAESDSIQEQEILLLKEKNREKELNIKEIELKIKMKELELQEAKLKDRDRSLFDE</sequence>
<feature type="coiled-coil region" evidence="1">
    <location>
        <begin position="235"/>
        <end position="271"/>
    </location>
</feature>
<dbReference type="EMBL" id="UAWL01000031">
    <property type="protein sequence ID" value="SQC36511.1"/>
    <property type="molecule type" value="Genomic_DNA"/>
</dbReference>
<evidence type="ECO:0000313" key="2">
    <source>
        <dbReference type="EMBL" id="SQC36511.1"/>
    </source>
</evidence>
<proteinExistence type="predicted"/>
<name>A0A2X3EJ77_9HELI</name>
<dbReference type="RefSeq" id="WP_112059322.1">
    <property type="nucleotide sequence ID" value="NZ_UAWL01000031.1"/>
</dbReference>
<reference evidence="2 3" key="1">
    <citation type="submission" date="2018-06" db="EMBL/GenBank/DDBJ databases">
        <authorList>
            <consortium name="Pathogen Informatics"/>
            <person name="Doyle S."/>
        </authorList>
    </citation>
    <scope>NUCLEOTIDE SEQUENCE [LARGE SCALE GENOMIC DNA]</scope>
    <source>
        <strain evidence="2 3">NCTC13102</strain>
    </source>
</reference>
<evidence type="ECO:0000313" key="3">
    <source>
        <dbReference type="Proteomes" id="UP000250166"/>
    </source>
</evidence>
<gene>
    <name evidence="2" type="ORF">NCTC13102_02318</name>
</gene>
<protein>
    <recommendedName>
        <fullName evidence="4">Plasmid replication protein RepL domain-containing protein</fullName>
    </recommendedName>
</protein>
<accession>A0A2X3EJ77</accession>